<reference evidence="1 2" key="1">
    <citation type="journal article" date="2015" name="Parasitol. Res.">
        <title>Viruses in close associations with free-living amoebae.</title>
        <authorList>
            <person name="Scheid P."/>
        </authorList>
    </citation>
    <scope>NUCLEOTIDE SEQUENCE [LARGE SCALE GENOMIC DNA]</scope>
    <source>
        <strain evidence="1">KlaHel</strain>
    </source>
</reference>
<dbReference type="GeneID" id="23462784"/>
<evidence type="ECO:0000313" key="2">
    <source>
        <dbReference type="Proteomes" id="UP000202511"/>
    </source>
</evidence>
<proteinExistence type="predicted"/>
<evidence type="ECO:0008006" key="3">
    <source>
        <dbReference type="Google" id="ProtNLM"/>
    </source>
</evidence>
<dbReference type="PANTHER" id="PTHR46586:SF3">
    <property type="entry name" value="ANKYRIN REPEAT-CONTAINING PROTEIN"/>
    <property type="match status" value="1"/>
</dbReference>
<dbReference type="EMBL" id="KP136319">
    <property type="protein sequence ID" value="AJF97867.1"/>
    <property type="molecule type" value="Genomic_DNA"/>
</dbReference>
<accession>A0A0B5JDQ5</accession>
<dbReference type="Proteomes" id="UP000202511">
    <property type="component" value="Segment"/>
</dbReference>
<dbReference type="RefSeq" id="YP_009120102.1">
    <property type="nucleotide sequence ID" value="NC_026440.1"/>
</dbReference>
<organism evidence="1 2">
    <name type="scientific">Pandoravirus inopinatum</name>
    <dbReference type="NCBI Taxonomy" id="1605721"/>
    <lineage>
        <taxon>Viruses</taxon>
        <taxon>Pandoravirus</taxon>
    </lineage>
</organism>
<dbReference type="Gene3D" id="1.25.40.20">
    <property type="entry name" value="Ankyrin repeat-containing domain"/>
    <property type="match status" value="1"/>
</dbReference>
<dbReference type="PANTHER" id="PTHR46586">
    <property type="entry name" value="ANKYRIN REPEAT-CONTAINING PROTEIN"/>
    <property type="match status" value="1"/>
</dbReference>
<dbReference type="SUPFAM" id="SSF48403">
    <property type="entry name" value="Ankyrin repeat"/>
    <property type="match status" value="1"/>
</dbReference>
<dbReference type="InterPro" id="IPR036047">
    <property type="entry name" value="F-box-like_dom_sf"/>
</dbReference>
<name>A0A0B5JDQ5_9VIRU</name>
<evidence type="ECO:0000313" key="1">
    <source>
        <dbReference type="EMBL" id="AJF97867.1"/>
    </source>
</evidence>
<dbReference type="SUPFAM" id="SSF81383">
    <property type="entry name" value="F-box domain"/>
    <property type="match status" value="1"/>
</dbReference>
<dbReference type="InterPro" id="IPR052050">
    <property type="entry name" value="SecEffector_AnkRepeat"/>
</dbReference>
<sequence>MGDVASEPATGIMHHLPIELWTHILGKAEQAPEWRLVVARVCWSWRAIILDDDRIAGRAALDRGVEACRMRLARHALAAGEASLLRWALVDACAVPLTPRACASLWEWTTASGSAACANALMDAAVRPPCGCGCLGKGAARKACDVLAVVLRAAEGGHVDMVGVLLDRGFMPADRCAYYAMWNAVLGERVCMLQFLADRGLIGGTGTTLKCRGTIGKEQSEITWVELAALSGHLAIMDWLVAHQVDLCGLDMALVRAAHNGHDAVVTWICERRHLEHFAVAFVTALKHGRWPAAEAMVAHKREARVRYEADGDVLDQAVARAQKAMAIDENGGGRAAALVRSLLAS</sequence>
<dbReference type="InterPro" id="IPR036770">
    <property type="entry name" value="Ankyrin_rpt-contain_sf"/>
</dbReference>
<protein>
    <recommendedName>
        <fullName evidence="3">Ankyrin repeat protein</fullName>
    </recommendedName>
</protein>
<dbReference type="KEGG" id="vg:23462784"/>